<feature type="transmembrane region" description="Helical" evidence="1">
    <location>
        <begin position="90"/>
        <end position="111"/>
    </location>
</feature>
<feature type="transmembrane region" description="Helical" evidence="1">
    <location>
        <begin position="117"/>
        <end position="136"/>
    </location>
</feature>
<evidence type="ECO:0000313" key="3">
    <source>
        <dbReference type="Proteomes" id="UP000185192"/>
    </source>
</evidence>
<dbReference type="STRING" id="1123272.SAMN02745824_0869"/>
<dbReference type="EMBL" id="FSQW01000001">
    <property type="protein sequence ID" value="SIN61369.1"/>
    <property type="molecule type" value="Genomic_DNA"/>
</dbReference>
<keyword evidence="1" id="KW-0472">Membrane</keyword>
<evidence type="ECO:0000313" key="2">
    <source>
        <dbReference type="EMBL" id="SIN61369.1"/>
    </source>
</evidence>
<protein>
    <submittedName>
        <fullName evidence="2">Uncharacterized protein</fullName>
    </submittedName>
</protein>
<dbReference type="Proteomes" id="UP000185192">
    <property type="component" value="Unassembled WGS sequence"/>
</dbReference>
<reference evidence="3" key="1">
    <citation type="submission" date="2016-11" db="EMBL/GenBank/DDBJ databases">
        <authorList>
            <person name="Varghese N."/>
            <person name="Submissions S."/>
        </authorList>
    </citation>
    <scope>NUCLEOTIDE SEQUENCE [LARGE SCALE GENOMIC DNA]</scope>
    <source>
        <strain evidence="3">DSM 22363</strain>
    </source>
</reference>
<feature type="transmembrane region" description="Helical" evidence="1">
    <location>
        <begin position="60"/>
        <end position="78"/>
    </location>
</feature>
<keyword evidence="1" id="KW-0812">Transmembrane</keyword>
<dbReference type="RefSeq" id="WP_074203881.1">
    <property type="nucleotide sequence ID" value="NZ_FSQW01000001.1"/>
</dbReference>
<name>A0A1N6CS94_9SPHN</name>
<gene>
    <name evidence="2" type="ORF">SAMN02745824_0869</name>
</gene>
<evidence type="ECO:0000256" key="1">
    <source>
        <dbReference type="SAM" id="Phobius"/>
    </source>
</evidence>
<sequence length="145" mass="15023">MSPQAAARTMRIIGWISIPVALFFAWGSVSDVTGANNLFFQYAASGDEGIAGIATQQAKLALAIGGGLFGGLMGYYVFISAPGIAEGNALIRRGTIYAFLTWFVIDSSASIGTGNAFNAVINVAILALYLAPVLLARTEASAQQA</sequence>
<organism evidence="2 3">
    <name type="scientific">Parasphingorhabdus marina DSM 22363</name>
    <dbReference type="NCBI Taxonomy" id="1123272"/>
    <lineage>
        <taxon>Bacteria</taxon>
        <taxon>Pseudomonadati</taxon>
        <taxon>Pseudomonadota</taxon>
        <taxon>Alphaproteobacteria</taxon>
        <taxon>Sphingomonadales</taxon>
        <taxon>Sphingomonadaceae</taxon>
        <taxon>Parasphingorhabdus</taxon>
    </lineage>
</organism>
<accession>A0A1N6CS94</accession>
<feature type="transmembrane region" description="Helical" evidence="1">
    <location>
        <begin position="12"/>
        <end position="29"/>
    </location>
</feature>
<keyword evidence="3" id="KW-1185">Reference proteome</keyword>
<dbReference type="AlphaFoldDB" id="A0A1N6CS94"/>
<keyword evidence="1" id="KW-1133">Transmembrane helix</keyword>
<dbReference type="OrthoDB" id="7595528at2"/>
<proteinExistence type="predicted"/>